<dbReference type="PANTHER" id="PTHR21716:SF67">
    <property type="entry name" value="TRANSPORT PROTEIN YDIK-RELATED"/>
    <property type="match status" value="1"/>
</dbReference>
<feature type="transmembrane region" description="Helical" evidence="8">
    <location>
        <begin position="157"/>
        <end position="185"/>
    </location>
</feature>
<dbReference type="EMBL" id="HG322950">
    <property type="protein sequence ID" value="CDF83557.1"/>
    <property type="molecule type" value="Genomic_DNA"/>
</dbReference>
<evidence type="ECO:0000256" key="7">
    <source>
        <dbReference type="ARBA" id="ARBA00023136"/>
    </source>
</evidence>
<keyword evidence="7 8" id="KW-0472">Membrane</keyword>
<dbReference type="RefSeq" id="WP_043251636.1">
    <property type="nucleotide sequence ID" value="NZ_HG322950.1"/>
</dbReference>
<evidence type="ECO:0000256" key="8">
    <source>
        <dbReference type="SAM" id="Phobius"/>
    </source>
</evidence>
<comment type="similarity">
    <text evidence="2">Belongs to the autoinducer-2 exporter (AI-2E) (TC 2.A.86) family.</text>
</comment>
<name>A0A024HGD8_PSEKB</name>
<evidence type="ECO:0000256" key="6">
    <source>
        <dbReference type="ARBA" id="ARBA00022989"/>
    </source>
</evidence>
<evidence type="ECO:0000313" key="9">
    <source>
        <dbReference type="EMBL" id="CDF83557.1"/>
    </source>
</evidence>
<dbReference type="HOGENOM" id="CLU_041771_1_1_6"/>
<feature type="transmembrane region" description="Helical" evidence="8">
    <location>
        <begin position="318"/>
        <end position="348"/>
    </location>
</feature>
<feature type="transmembrane region" description="Helical" evidence="8">
    <location>
        <begin position="42"/>
        <end position="60"/>
    </location>
</feature>
<dbReference type="OrthoDB" id="5298283at2"/>
<sequence>MQPIFKLDSNLSRGLLDVFIKAGLIAALVVFSFQVFQPFLELMLWALILAVTLYPLHRLLKERFGMRDGRAGTLIVVIALLVLLVPIFLLVTSIGDSLEGVVATLKSGTWSLPAPPDSVAQWPLIGPRLHEVWLSASGDLTSALQKLAPHLKGTGRVLLGAAASAGGAFLLFIGAIIIAGIIMAFGETGQASAVRIAQRISGIERGSRIVELCTATIRAVAQGVIGIAFIQMLLIGVGFVVKGVPGAGILAIAVLILGIVQAPATLITVPVIAYVLGTEGFSTATIVFSIYTFVAGLVDNVLKPLLLGRGVDVPMPVVLIGALGGMVVKGIIGLFIGPVILAVAYALFWQWVDERVPDDDADSGPSA</sequence>
<keyword evidence="6 8" id="KW-1133">Transmembrane helix</keyword>
<dbReference type="GO" id="GO:0005886">
    <property type="term" value="C:plasma membrane"/>
    <property type="evidence" value="ECO:0007669"/>
    <property type="project" value="UniProtKB-SubCell"/>
</dbReference>
<feature type="transmembrane region" description="Helical" evidence="8">
    <location>
        <begin position="215"/>
        <end position="241"/>
    </location>
</feature>
<dbReference type="Pfam" id="PF01594">
    <property type="entry name" value="AI-2E_transport"/>
    <property type="match status" value="1"/>
</dbReference>
<dbReference type="AlphaFoldDB" id="A0A024HGD8"/>
<dbReference type="KEGG" id="pkc:PKB_2210"/>
<comment type="subcellular location">
    <subcellularLocation>
        <location evidence="1">Cell membrane</location>
        <topology evidence="1">Multi-pass membrane protein</topology>
    </subcellularLocation>
</comment>
<protein>
    <recommendedName>
        <fullName evidence="11">Permease</fullName>
    </recommendedName>
</protein>
<dbReference type="eggNOG" id="COG0628">
    <property type="taxonomic scope" value="Bacteria"/>
</dbReference>
<reference evidence="9 10" key="1">
    <citation type="submission" date="2013-03" db="EMBL/GenBank/DDBJ databases">
        <authorList>
            <person name="Linke B."/>
        </authorList>
    </citation>
    <scope>NUCLEOTIDE SEQUENCE [LARGE SCALE GENOMIC DNA]</scope>
    <source>
        <strain evidence="9 10">B13</strain>
    </source>
</reference>
<dbReference type="STRING" id="1301098.PKB_2210"/>
<proteinExistence type="inferred from homology"/>
<evidence type="ECO:0008006" key="11">
    <source>
        <dbReference type="Google" id="ProtNLM"/>
    </source>
</evidence>
<keyword evidence="3" id="KW-0813">Transport</keyword>
<accession>A0A024HGD8</accession>
<gene>
    <name evidence="9" type="ORF">PKB_2210</name>
</gene>
<keyword evidence="4" id="KW-1003">Cell membrane</keyword>
<evidence type="ECO:0000256" key="5">
    <source>
        <dbReference type="ARBA" id="ARBA00022692"/>
    </source>
</evidence>
<evidence type="ECO:0000256" key="1">
    <source>
        <dbReference type="ARBA" id="ARBA00004651"/>
    </source>
</evidence>
<feature type="transmembrane region" description="Helical" evidence="8">
    <location>
        <begin position="72"/>
        <end position="91"/>
    </location>
</feature>
<feature type="transmembrane region" description="Helical" evidence="8">
    <location>
        <begin position="247"/>
        <end position="273"/>
    </location>
</feature>
<evidence type="ECO:0000256" key="2">
    <source>
        <dbReference type="ARBA" id="ARBA00009773"/>
    </source>
</evidence>
<evidence type="ECO:0000256" key="3">
    <source>
        <dbReference type="ARBA" id="ARBA00022448"/>
    </source>
</evidence>
<keyword evidence="5 8" id="KW-0812">Transmembrane</keyword>
<evidence type="ECO:0000313" key="10">
    <source>
        <dbReference type="Proteomes" id="UP000025241"/>
    </source>
</evidence>
<evidence type="ECO:0000256" key="4">
    <source>
        <dbReference type="ARBA" id="ARBA00022475"/>
    </source>
</evidence>
<dbReference type="PATRIC" id="fig|1301098.3.peg.2205"/>
<keyword evidence="10" id="KW-1185">Reference proteome</keyword>
<feature type="transmembrane region" description="Helical" evidence="8">
    <location>
        <begin position="280"/>
        <end position="298"/>
    </location>
</feature>
<dbReference type="PANTHER" id="PTHR21716">
    <property type="entry name" value="TRANSMEMBRANE PROTEIN"/>
    <property type="match status" value="1"/>
</dbReference>
<dbReference type="Proteomes" id="UP000025241">
    <property type="component" value="Chromosome I"/>
</dbReference>
<feature type="transmembrane region" description="Helical" evidence="8">
    <location>
        <begin position="15"/>
        <end position="36"/>
    </location>
</feature>
<organism evidence="9 10">
    <name type="scientific">Pseudomonas knackmussii (strain DSM 6978 / CCUG 54928 / LMG 23759 / B13)</name>
    <dbReference type="NCBI Taxonomy" id="1301098"/>
    <lineage>
        <taxon>Bacteria</taxon>
        <taxon>Pseudomonadati</taxon>
        <taxon>Pseudomonadota</taxon>
        <taxon>Gammaproteobacteria</taxon>
        <taxon>Pseudomonadales</taxon>
        <taxon>Pseudomonadaceae</taxon>
        <taxon>Pseudomonas</taxon>
    </lineage>
</organism>
<reference evidence="9 10" key="2">
    <citation type="submission" date="2014-05" db="EMBL/GenBank/DDBJ databases">
        <title>Genome sequence of the 3-chlorobenzoate degrading bacterium Pseudomonas knackmussii B13 shows multiple evidence for horizontal gene transfer.</title>
        <authorList>
            <person name="Miyazaki R."/>
            <person name="Bertelli C."/>
            <person name="Falquet L."/>
            <person name="Robinson-Rechavi M."/>
            <person name="Gharib W."/>
            <person name="Roy S."/>
            <person name="Van der Meer J.R."/>
        </authorList>
    </citation>
    <scope>NUCLEOTIDE SEQUENCE [LARGE SCALE GENOMIC DNA]</scope>
    <source>
        <strain evidence="9 10">B13</strain>
    </source>
</reference>
<dbReference type="InterPro" id="IPR002549">
    <property type="entry name" value="AI-2E-like"/>
</dbReference>